<gene>
    <name evidence="2" type="ORF">LPW39_22815</name>
</gene>
<dbReference type="SMART" id="SM00530">
    <property type="entry name" value="HTH_XRE"/>
    <property type="match status" value="1"/>
</dbReference>
<dbReference type="GO" id="GO:0003677">
    <property type="term" value="F:DNA binding"/>
    <property type="evidence" value="ECO:0007669"/>
    <property type="project" value="InterPro"/>
</dbReference>
<dbReference type="SUPFAM" id="SSF47413">
    <property type="entry name" value="lambda repressor-like DNA-binding domains"/>
    <property type="match status" value="1"/>
</dbReference>
<comment type="caution">
    <text evidence="2">The sequence shown here is derived from an EMBL/GenBank/DDBJ whole genome shotgun (WGS) entry which is preliminary data.</text>
</comment>
<sequence length="105" mass="11649">MVELNFSTPEEIVQRICDRLRVERVAQAMTQGELAARAGVSKSTISNVESGHSVKLEYIVRVAMALGRSSELENLFLPSLGSIDDVNRYEATANRQRVRNKGSRA</sequence>
<dbReference type="InterPro" id="IPR001387">
    <property type="entry name" value="Cro/C1-type_HTH"/>
</dbReference>
<evidence type="ECO:0000313" key="2">
    <source>
        <dbReference type="EMBL" id="MCD2167959.1"/>
    </source>
</evidence>
<organism evidence="2 3">
    <name type="scientific">Comamonas koreensis</name>
    <dbReference type="NCBI Taxonomy" id="160825"/>
    <lineage>
        <taxon>Bacteria</taxon>
        <taxon>Pseudomonadati</taxon>
        <taxon>Pseudomonadota</taxon>
        <taxon>Betaproteobacteria</taxon>
        <taxon>Burkholderiales</taxon>
        <taxon>Comamonadaceae</taxon>
        <taxon>Comamonas</taxon>
    </lineage>
</organism>
<protein>
    <submittedName>
        <fullName evidence="2">Helix-turn-helix transcriptional regulator</fullName>
    </submittedName>
</protein>
<reference evidence="2 3" key="1">
    <citation type="submission" date="2021-11" db="EMBL/GenBank/DDBJ databases">
        <title>Genome sequence.</title>
        <authorList>
            <person name="Sun Q."/>
        </authorList>
    </citation>
    <scope>NUCLEOTIDE SEQUENCE [LARGE SCALE GENOMIC DNA]</scope>
    <source>
        <strain evidence="2 3">KCTC 12005</strain>
    </source>
</reference>
<dbReference type="Pfam" id="PF01381">
    <property type="entry name" value="HTH_3"/>
    <property type="match status" value="1"/>
</dbReference>
<dbReference type="CDD" id="cd00093">
    <property type="entry name" value="HTH_XRE"/>
    <property type="match status" value="1"/>
</dbReference>
<proteinExistence type="predicted"/>
<dbReference type="InterPro" id="IPR010982">
    <property type="entry name" value="Lambda_DNA-bd_dom_sf"/>
</dbReference>
<accession>A0AAW4Y3S6</accession>
<dbReference type="AlphaFoldDB" id="A0AAW4Y3S6"/>
<dbReference type="PROSITE" id="PS50943">
    <property type="entry name" value="HTH_CROC1"/>
    <property type="match status" value="1"/>
</dbReference>
<evidence type="ECO:0000313" key="3">
    <source>
        <dbReference type="Proteomes" id="UP001199260"/>
    </source>
</evidence>
<dbReference type="Proteomes" id="UP001199260">
    <property type="component" value="Unassembled WGS sequence"/>
</dbReference>
<keyword evidence="3" id="KW-1185">Reference proteome</keyword>
<dbReference type="Gene3D" id="1.10.260.40">
    <property type="entry name" value="lambda repressor-like DNA-binding domains"/>
    <property type="match status" value="1"/>
</dbReference>
<evidence type="ECO:0000259" key="1">
    <source>
        <dbReference type="PROSITE" id="PS50943"/>
    </source>
</evidence>
<dbReference type="EMBL" id="JAJNCT010000034">
    <property type="protein sequence ID" value="MCD2167959.1"/>
    <property type="molecule type" value="Genomic_DNA"/>
</dbReference>
<feature type="domain" description="HTH cro/C1-type" evidence="1">
    <location>
        <begin position="20"/>
        <end position="72"/>
    </location>
</feature>
<name>A0AAW4Y3S6_9BURK</name>